<dbReference type="Gene3D" id="3.30.565.10">
    <property type="entry name" value="Histidine kinase-like ATPase, C-terminal domain"/>
    <property type="match status" value="1"/>
</dbReference>
<dbReference type="CDD" id="cd17546">
    <property type="entry name" value="REC_hyHK_CKI1_RcsC-like"/>
    <property type="match status" value="1"/>
</dbReference>
<feature type="region of interest" description="Disordered" evidence="3">
    <location>
        <begin position="1331"/>
        <end position="1353"/>
    </location>
</feature>
<dbReference type="PRINTS" id="PR00344">
    <property type="entry name" value="BCTRLSENSOR"/>
</dbReference>
<evidence type="ECO:0000313" key="7">
    <source>
        <dbReference type="Proteomes" id="UP001285354"/>
    </source>
</evidence>
<dbReference type="CDD" id="cd00130">
    <property type="entry name" value="PAS"/>
    <property type="match status" value="1"/>
</dbReference>
<dbReference type="InterPro" id="IPR004358">
    <property type="entry name" value="Sig_transdc_His_kin-like_C"/>
</dbReference>
<feature type="compositionally biased region" description="Low complexity" evidence="3">
    <location>
        <begin position="162"/>
        <end position="177"/>
    </location>
</feature>
<dbReference type="CDD" id="cd00082">
    <property type="entry name" value="HisKA"/>
    <property type="match status" value="1"/>
</dbReference>
<dbReference type="Gene3D" id="1.10.287.130">
    <property type="match status" value="1"/>
</dbReference>
<evidence type="ECO:0000259" key="4">
    <source>
        <dbReference type="PROSITE" id="PS50109"/>
    </source>
</evidence>
<dbReference type="NCBIfam" id="TIGR00229">
    <property type="entry name" value="sensory_box"/>
    <property type="match status" value="1"/>
</dbReference>
<dbReference type="Gene3D" id="3.30.450.20">
    <property type="entry name" value="PAS domain"/>
    <property type="match status" value="2"/>
</dbReference>
<proteinExistence type="predicted"/>
<dbReference type="InterPro" id="IPR050956">
    <property type="entry name" value="2C_system_His_kinase"/>
</dbReference>
<evidence type="ECO:0000313" key="6">
    <source>
        <dbReference type="EMBL" id="KAK2625550.1"/>
    </source>
</evidence>
<dbReference type="InterPro" id="IPR005467">
    <property type="entry name" value="His_kinase_dom"/>
</dbReference>
<dbReference type="PANTHER" id="PTHR43719:SF30">
    <property type="entry name" value="TWO-COMPONENT SYSTEM RESPONSE REGULATOR"/>
    <property type="match status" value="1"/>
</dbReference>
<organism evidence="6 7">
    <name type="scientific">Diplocarpon rosae</name>
    <dbReference type="NCBI Taxonomy" id="946125"/>
    <lineage>
        <taxon>Eukaryota</taxon>
        <taxon>Fungi</taxon>
        <taxon>Dikarya</taxon>
        <taxon>Ascomycota</taxon>
        <taxon>Pezizomycotina</taxon>
        <taxon>Leotiomycetes</taxon>
        <taxon>Helotiales</taxon>
        <taxon>Drepanopezizaceae</taxon>
        <taxon>Diplocarpon</taxon>
    </lineage>
</organism>
<dbReference type="PROSITE" id="PS50109">
    <property type="entry name" value="HIS_KIN"/>
    <property type="match status" value="1"/>
</dbReference>
<feature type="modified residue" description="4-aspartylphosphate" evidence="2">
    <location>
        <position position="1420"/>
    </location>
</feature>
<dbReference type="Pfam" id="PF00512">
    <property type="entry name" value="HisKA"/>
    <property type="match status" value="1"/>
</dbReference>
<dbReference type="InterPro" id="IPR035965">
    <property type="entry name" value="PAS-like_dom_sf"/>
</dbReference>
<feature type="region of interest" description="Disordered" evidence="3">
    <location>
        <begin position="80"/>
        <end position="192"/>
    </location>
</feature>
<feature type="region of interest" description="Disordered" evidence="3">
    <location>
        <begin position="20"/>
        <end position="42"/>
    </location>
</feature>
<evidence type="ECO:0000256" key="2">
    <source>
        <dbReference type="PROSITE-ProRule" id="PRU00169"/>
    </source>
</evidence>
<evidence type="ECO:0000256" key="1">
    <source>
        <dbReference type="ARBA" id="ARBA00022553"/>
    </source>
</evidence>
<dbReference type="InterPro" id="IPR011006">
    <property type="entry name" value="CheY-like_superfamily"/>
</dbReference>
<dbReference type="PANTHER" id="PTHR43719">
    <property type="entry name" value="TWO-COMPONENT HISTIDINE KINASE"/>
    <property type="match status" value="1"/>
</dbReference>
<dbReference type="PROSITE" id="PS50110">
    <property type="entry name" value="RESPONSE_REGULATORY"/>
    <property type="match status" value="1"/>
</dbReference>
<feature type="compositionally biased region" description="Low complexity" evidence="3">
    <location>
        <begin position="83"/>
        <end position="101"/>
    </location>
</feature>
<dbReference type="Pfam" id="PF26131">
    <property type="entry name" value="PAS-like"/>
    <property type="match status" value="1"/>
</dbReference>
<accession>A0AAD9SZI9</accession>
<feature type="domain" description="Response regulatory" evidence="5">
    <location>
        <begin position="1361"/>
        <end position="1491"/>
    </location>
</feature>
<evidence type="ECO:0000256" key="3">
    <source>
        <dbReference type="SAM" id="MobiDB-lite"/>
    </source>
</evidence>
<dbReference type="Gene3D" id="3.40.50.2300">
    <property type="match status" value="1"/>
</dbReference>
<gene>
    <name evidence="6" type="ORF">QTJ16_004862</name>
</gene>
<dbReference type="SUPFAM" id="SSF55874">
    <property type="entry name" value="ATPase domain of HSP90 chaperone/DNA topoisomerase II/histidine kinase"/>
    <property type="match status" value="1"/>
</dbReference>
<dbReference type="SUPFAM" id="SSF47384">
    <property type="entry name" value="Homodimeric domain of signal transducing histidine kinase"/>
    <property type="match status" value="1"/>
</dbReference>
<dbReference type="Proteomes" id="UP001285354">
    <property type="component" value="Unassembled WGS sequence"/>
</dbReference>
<dbReference type="InterPro" id="IPR036097">
    <property type="entry name" value="HisK_dim/P_sf"/>
</dbReference>
<dbReference type="EMBL" id="JAUBYV010000007">
    <property type="protein sequence ID" value="KAK2625550.1"/>
    <property type="molecule type" value="Genomic_DNA"/>
</dbReference>
<dbReference type="SMART" id="SM00387">
    <property type="entry name" value="HATPase_c"/>
    <property type="match status" value="1"/>
</dbReference>
<keyword evidence="1 2" id="KW-0597">Phosphoprotein</keyword>
<keyword evidence="7" id="KW-1185">Reference proteome</keyword>
<sequence>MNQEPKSIFTSQKDFGIQIIRGRTSRTGTPAAIAPPIFDEEEAGSQLGVNEVFVGTETATAITQPRERRLSTSLATVQAEYATSSTSTNTSTSDIESSSRTGLQFQQSTRNLPRAYDWKHPRAEDNGARPISTERPQKRTRPNFTKERQHNLYPQSSQAAVPKTSYTSPSSPPFCSHHPGKRPAPPPSFSSTEAAATMLGSRARDEVGAITTLNLARGSIHSNPLRPVGATGSFSSTERNSPDIRLKFSPLLEGIGIVELLEQDERPTFIIDLSDSTNFTPGSPLQLIFANASLRAYEVVVDMVTGKTDLDSPGVAVTSDFPEFKSWALSYVRHGESLDVCLPSMKYGGFSWSCSTLQNRLRLISGNNNVNNATDPSGNSSNGAPSNSPTVGGRFRGSAVARLPCSPLKNYSESSDYFGDAKAPSLPSTGTPSQASIPLPFGEDLERSHPLKQAMLACQNDASTIEMMRLRYPKGSSFDWTRIPVSAALPRHIQFVRSIDWAATALGPIETWAFDLRAMCNLIMGSPHPAAMYWGDEYIAIYNEAYILLAGQKHPHLMGQSYKIAWAEIWPEIEGVFDNAKNSGQSTMKDDDCLFIRRNGFLEESYFSWSIVPLIGEDGSIVGLYNPCFEKTRRKIAERRMLTLREVGEKTATAHEVKDFWGQVIQGLEYNEHDVPFVLLYSVGEDNDSDMSSMHSGSLSQGSQCILEGSLGVPDKHRAAISPLDLKKSENGFSSHLRDCMRSNKAIILTTEEGTLSADLIEGLEWRGFGDPCRAAVVCPIHSTIGETILGFLVMGVNPRRPYDDDYSLFIQLLGRQLATSMASVVLFEEEIKRGQQAARLAALDRQELSKQLDLRTQEAVESEAKFTRMAEFAQIGMFIADGSGAITYSNDTWWEISRHPRGVSSTNAWMDSIKDEDRAGVEVTWKKLVNKKYAVTHEFRFKTPWQDRNGTRGDTWVLMNAYPERDSEGVLKCIFGSITNISQQKWAEDFQKRRMEEAIEMKRQQENFIDMTSHEMRNPLSAILQCSDEIATTLEDFISAEKSSKSPQRLSDALESSIDAAQTIALCAQHQKRIVDDILTLSKLDSALLMVTPVAVQPVAVVQRALKMFEGELDTNDIAMEFCMEKSYLDLEIDWVKLDPSRLLQVLINLTTNAIKFTHGEDKRTIVVSVGASSERPRGRPDVAYFPSRSKRKDIITDDPEWGTGADVYLHFAVQDTGRGLDEKEKTLLFQRFSQASPRTHVQYGGSGLGLFISRELTELQGGEIGVSSERGVGSTFAFYIRARKVENFSEETPIATAISSLRKNLSDSVTIESRNNSSDKAVHRSNLIARRRRSAVTSPTPSPAPLPASSSPIDHSKLNVLIVEDNLVNQKVLQKSLKNLGFMTELANHGGEALDVLKTSNFWSGNEDGIELAVILMDLEMPIMDGLTCARTIREYEAAGTINRHVPIIAVTANARLEQIETALAAGMDNVVSKPFRMPELIPKIHELVVNSKTRAAAAPVEMALEAGPS</sequence>
<dbReference type="SMART" id="SM00388">
    <property type="entry name" value="HisKA"/>
    <property type="match status" value="1"/>
</dbReference>
<protein>
    <submittedName>
        <fullName evidence="6">Uncharacterized protein</fullName>
    </submittedName>
</protein>
<feature type="region of interest" description="Disordered" evidence="3">
    <location>
        <begin position="368"/>
        <end position="393"/>
    </location>
</feature>
<name>A0AAD9SZI9_9HELO</name>
<dbReference type="InterPro" id="IPR036890">
    <property type="entry name" value="HATPase_C_sf"/>
</dbReference>
<dbReference type="GO" id="GO:0000155">
    <property type="term" value="F:phosphorelay sensor kinase activity"/>
    <property type="evidence" value="ECO:0007669"/>
    <property type="project" value="InterPro"/>
</dbReference>
<dbReference type="InterPro" id="IPR000014">
    <property type="entry name" value="PAS"/>
</dbReference>
<feature type="compositionally biased region" description="Basic and acidic residues" evidence="3">
    <location>
        <begin position="116"/>
        <end position="127"/>
    </location>
</feature>
<dbReference type="InterPro" id="IPR058846">
    <property type="entry name" value="PAS-like"/>
</dbReference>
<feature type="domain" description="Histidine kinase" evidence="4">
    <location>
        <begin position="1012"/>
        <end position="1286"/>
    </location>
</feature>
<dbReference type="Pfam" id="PF02518">
    <property type="entry name" value="HATPase_c"/>
    <property type="match status" value="1"/>
</dbReference>
<dbReference type="InterPro" id="IPR001789">
    <property type="entry name" value="Sig_transdc_resp-reg_receiver"/>
</dbReference>
<reference evidence="6" key="1">
    <citation type="submission" date="2023-06" db="EMBL/GenBank/DDBJ databases">
        <title>Draft genome of Marssonina rosae.</title>
        <authorList>
            <person name="Cheng Q."/>
        </authorList>
    </citation>
    <scope>NUCLEOTIDE SEQUENCE</scope>
    <source>
        <strain evidence="6">R4</strain>
    </source>
</reference>
<dbReference type="InterPro" id="IPR003661">
    <property type="entry name" value="HisK_dim/P_dom"/>
</dbReference>
<dbReference type="SMART" id="SM00448">
    <property type="entry name" value="REC"/>
    <property type="match status" value="1"/>
</dbReference>
<dbReference type="SUPFAM" id="SSF52172">
    <property type="entry name" value="CheY-like"/>
    <property type="match status" value="1"/>
</dbReference>
<dbReference type="Pfam" id="PF00072">
    <property type="entry name" value="Response_reg"/>
    <property type="match status" value="1"/>
</dbReference>
<dbReference type="InterPro" id="IPR003594">
    <property type="entry name" value="HATPase_dom"/>
</dbReference>
<dbReference type="SUPFAM" id="SSF55785">
    <property type="entry name" value="PYP-like sensor domain (PAS domain)"/>
    <property type="match status" value="1"/>
</dbReference>
<comment type="caution">
    <text evidence="6">The sequence shown here is derived from an EMBL/GenBank/DDBJ whole genome shotgun (WGS) entry which is preliminary data.</text>
</comment>
<feature type="compositionally biased region" description="Low complexity" evidence="3">
    <location>
        <begin position="376"/>
        <end position="389"/>
    </location>
</feature>
<feature type="compositionally biased region" description="Polar residues" evidence="3">
    <location>
        <begin position="102"/>
        <end position="111"/>
    </location>
</feature>
<evidence type="ECO:0000259" key="5">
    <source>
        <dbReference type="PROSITE" id="PS50110"/>
    </source>
</evidence>